<dbReference type="SUPFAM" id="SSF46934">
    <property type="entry name" value="UBA-like"/>
    <property type="match status" value="1"/>
</dbReference>
<feature type="compositionally biased region" description="Gly residues" evidence="4">
    <location>
        <begin position="982"/>
        <end position="1006"/>
    </location>
</feature>
<protein>
    <recommendedName>
        <fullName evidence="5">UBA domain-containing protein</fullName>
    </recommendedName>
</protein>
<dbReference type="Gene3D" id="1.10.8.10">
    <property type="entry name" value="DNA helicase RuvA subunit, C-terminal domain"/>
    <property type="match status" value="1"/>
</dbReference>
<dbReference type="Gene3D" id="2.130.10.30">
    <property type="entry name" value="Regulator of chromosome condensation 1/beta-lactamase-inhibitor protein II"/>
    <property type="match status" value="2"/>
</dbReference>
<feature type="repeat" description="RCC1" evidence="3">
    <location>
        <begin position="383"/>
        <end position="434"/>
    </location>
</feature>
<evidence type="ECO:0000256" key="1">
    <source>
        <dbReference type="ARBA" id="ARBA00022658"/>
    </source>
</evidence>
<evidence type="ECO:0000256" key="3">
    <source>
        <dbReference type="PROSITE-ProRule" id="PRU00235"/>
    </source>
</evidence>
<evidence type="ECO:0000256" key="2">
    <source>
        <dbReference type="ARBA" id="ARBA00022737"/>
    </source>
</evidence>
<keyword evidence="2" id="KW-0677">Repeat</keyword>
<sequence>MEAFSAARSPPRIKINRLLDNAKESEYAVSPSTPLLSTAIDENGWVCGGNPDGQLGVGGTADVQEPQVLQVVRRWAALSIGGGHAAGVSGSGECFAWGRNDRGQLGAPASAELQPVPARINILRGWDVRAIACGAEHTVALTPDDVITWGENGDGQCGQGERAERGCVKPRSIKPLQGLHVTQVACGRFHTLCVTATSQVYAWGCNSSGQLGVGDTALRRSPTAVEALWAMPVAALAAGDAHSAALTANGFLFTWGSNDRGQLGLPAVAEVAAQAQRTASERRRARRKVNQRFLSAMADMGIPGEKAELALSETGNVGVEVATEWLFSVPEHVLERHLAPDPNTPTGEADSGDARVLLPRRVPLQAVRSVAAGGHHTVAVMDSAVYAWGSNRCGQLGTRTFRDRDTPAEVRDLAGAGVVQAACGADHTLFLCRDGAVYGCGLTEHGQLPYLRSGQPRGRDGASWPNGADGAGSSGGEGDELGRCEVTIPTRLSLSFLQQARNGKAPVVTAVVAGGHGSAFLTRAADEFPEPRHPQLLDRLLAAIAAAGAEPAPTMPPAPELQSGARPRSAEGMAARHLKPIVTAVEMVFGSAAALSAAFGLQDTVGIDVALLEETQRRLLALFPVLPGAQRGGNGAPGSGAAAVATLCAGAVAAALYKATNGLLDDLHRNVRLLGTPERAQVVLAAVQSPLLAEAKQASVLIPRLCNSILLAPSNCRHVLIKWWAEYPPALLEARVVQPLQQYLTSELCVTKKLTVSVMNTIKVLARVEEANQLGRLLPPEAFYNELISEKLDVEDHYVAWRQTHDTPQHAYNGSDGPFSFCSYPFLLSPRAKSKLLHTEARFLMTQTVHQSRMEAEKGGAARARRPSALDERVLPDHKLRVMTPAARAQSSAARRRQRRRRQPQHGLRGLWHQMWRTNAEEDADSDASSAGADPRSAEGGVGGDLSQNPAADPAADRAAGASAAGPSGRVSGDRNGRHDAGGSGGGGGGGGGGEVTGREGGGGRGLLLQEAMGHAVLGTSSPGDASSESGEAPMEVEGRLAEPVAIPSSRSDAAAED</sequence>
<evidence type="ECO:0000256" key="4">
    <source>
        <dbReference type="SAM" id="MobiDB-lite"/>
    </source>
</evidence>
<proteinExistence type="predicted"/>
<feature type="domain" description="UBA" evidence="5">
    <location>
        <begin position="288"/>
        <end position="329"/>
    </location>
</feature>
<feature type="compositionally biased region" description="Polar residues" evidence="4">
    <location>
        <begin position="1019"/>
        <end position="1030"/>
    </location>
</feature>
<dbReference type="AlphaFoldDB" id="A0AAW1SJY5"/>
<feature type="region of interest" description="Disordered" evidence="4">
    <location>
        <begin position="452"/>
        <end position="481"/>
    </location>
</feature>
<feature type="repeat" description="RCC1" evidence="3">
    <location>
        <begin position="144"/>
        <end position="197"/>
    </location>
</feature>
<evidence type="ECO:0000313" key="6">
    <source>
        <dbReference type="EMBL" id="KAK9846358.1"/>
    </source>
</evidence>
<feature type="compositionally biased region" description="Basic and acidic residues" evidence="4">
    <location>
        <begin position="868"/>
        <end position="880"/>
    </location>
</feature>
<dbReference type="InterPro" id="IPR058923">
    <property type="entry name" value="RCC1-like_dom"/>
</dbReference>
<feature type="compositionally biased region" description="Basic and acidic residues" evidence="4">
    <location>
        <begin position="972"/>
        <end position="981"/>
    </location>
</feature>
<dbReference type="PANTHER" id="PTHR45982">
    <property type="entry name" value="REGULATOR OF CHROMOSOME CONDENSATION"/>
    <property type="match status" value="1"/>
</dbReference>
<dbReference type="PROSITE" id="PS50012">
    <property type="entry name" value="RCC1_3"/>
    <property type="match status" value="4"/>
</dbReference>
<organism evidence="6 7">
    <name type="scientific">Elliptochloris bilobata</name>
    <dbReference type="NCBI Taxonomy" id="381761"/>
    <lineage>
        <taxon>Eukaryota</taxon>
        <taxon>Viridiplantae</taxon>
        <taxon>Chlorophyta</taxon>
        <taxon>core chlorophytes</taxon>
        <taxon>Trebouxiophyceae</taxon>
        <taxon>Trebouxiophyceae incertae sedis</taxon>
        <taxon>Elliptochloris clade</taxon>
        <taxon>Elliptochloris</taxon>
    </lineage>
</organism>
<accession>A0AAW1SJY5</accession>
<keyword evidence="7" id="KW-1185">Reference proteome</keyword>
<dbReference type="InterPro" id="IPR000408">
    <property type="entry name" value="Reg_chr_condens"/>
</dbReference>
<evidence type="ECO:0000313" key="7">
    <source>
        <dbReference type="Proteomes" id="UP001445335"/>
    </source>
</evidence>
<gene>
    <name evidence="6" type="ORF">WJX81_002363</name>
</gene>
<dbReference type="Pfam" id="PF00415">
    <property type="entry name" value="RCC1"/>
    <property type="match status" value="1"/>
</dbReference>
<dbReference type="InterPro" id="IPR009091">
    <property type="entry name" value="RCC1/BLIP-II"/>
</dbReference>
<evidence type="ECO:0000259" key="5">
    <source>
        <dbReference type="PROSITE" id="PS50030"/>
    </source>
</evidence>
<dbReference type="PRINTS" id="PR00633">
    <property type="entry name" value="RCCNDNSATION"/>
</dbReference>
<keyword evidence="1" id="KW-0344">Guanine-nucleotide releasing factor</keyword>
<dbReference type="PANTHER" id="PTHR45982:SF1">
    <property type="entry name" value="REGULATOR OF CHROMOSOME CONDENSATION"/>
    <property type="match status" value="1"/>
</dbReference>
<dbReference type="Pfam" id="PF25390">
    <property type="entry name" value="WD40_RLD"/>
    <property type="match status" value="1"/>
</dbReference>
<feature type="region of interest" description="Disordered" evidence="4">
    <location>
        <begin position="852"/>
        <end position="1058"/>
    </location>
</feature>
<dbReference type="InterPro" id="IPR009060">
    <property type="entry name" value="UBA-like_sf"/>
</dbReference>
<dbReference type="PROSITE" id="PS50030">
    <property type="entry name" value="UBA"/>
    <property type="match status" value="1"/>
</dbReference>
<dbReference type="Proteomes" id="UP001445335">
    <property type="component" value="Unassembled WGS sequence"/>
</dbReference>
<reference evidence="6 7" key="1">
    <citation type="journal article" date="2024" name="Nat. Commun.">
        <title>Phylogenomics reveals the evolutionary origins of lichenization in chlorophyte algae.</title>
        <authorList>
            <person name="Puginier C."/>
            <person name="Libourel C."/>
            <person name="Otte J."/>
            <person name="Skaloud P."/>
            <person name="Haon M."/>
            <person name="Grisel S."/>
            <person name="Petersen M."/>
            <person name="Berrin J.G."/>
            <person name="Delaux P.M."/>
            <person name="Dal Grande F."/>
            <person name="Keller J."/>
        </authorList>
    </citation>
    <scope>NUCLEOTIDE SEQUENCE [LARGE SCALE GENOMIC DNA]</scope>
    <source>
        <strain evidence="6 7">SAG 245.80</strain>
    </source>
</reference>
<dbReference type="InterPro" id="IPR015940">
    <property type="entry name" value="UBA"/>
</dbReference>
<comment type="caution">
    <text evidence="6">The sequence shown here is derived from an EMBL/GenBank/DDBJ whole genome shotgun (WGS) entry which is preliminary data.</text>
</comment>
<dbReference type="PROSITE" id="PS00626">
    <property type="entry name" value="RCC1_2"/>
    <property type="match status" value="3"/>
</dbReference>
<feature type="repeat" description="RCC1" evidence="3">
    <location>
        <begin position="92"/>
        <end position="144"/>
    </location>
</feature>
<name>A0AAW1SJY5_9CHLO</name>
<dbReference type="SUPFAM" id="SSF50985">
    <property type="entry name" value="RCC1/BLIP-II"/>
    <property type="match status" value="1"/>
</dbReference>
<feature type="compositionally biased region" description="Low complexity" evidence="4">
    <location>
        <begin position="950"/>
        <end position="970"/>
    </location>
</feature>
<dbReference type="InterPro" id="IPR051553">
    <property type="entry name" value="Ran_GTPase-activating"/>
</dbReference>
<feature type="compositionally biased region" description="Basic residues" evidence="4">
    <location>
        <begin position="894"/>
        <end position="904"/>
    </location>
</feature>
<dbReference type="EMBL" id="JALJOU010000001">
    <property type="protein sequence ID" value="KAK9846358.1"/>
    <property type="molecule type" value="Genomic_DNA"/>
</dbReference>
<feature type="repeat" description="RCC1" evidence="3">
    <location>
        <begin position="198"/>
        <end position="249"/>
    </location>
</feature>